<dbReference type="GO" id="GO:0090560">
    <property type="term" value="F:2-(3-amino-3-carboxypropyl)histidine synthase activity"/>
    <property type="evidence" value="ECO:0007669"/>
    <property type="project" value="InterPro"/>
</dbReference>
<dbReference type="GO" id="GO:0017183">
    <property type="term" value="P:protein histidyl modification to diphthamide"/>
    <property type="evidence" value="ECO:0007669"/>
    <property type="project" value="InterPro"/>
</dbReference>
<gene>
    <name evidence="1" type="ORF">S01H1_35633</name>
</gene>
<dbReference type="Gene3D" id="3.40.50.11860">
    <property type="entry name" value="Diphthamide synthesis DPH1/DPH2 domain 3"/>
    <property type="match status" value="1"/>
</dbReference>
<dbReference type="Gene3D" id="3.40.50.11850">
    <property type="entry name" value="Diphthamide synthesis DPH1/DPH2 domain 2"/>
    <property type="match status" value="1"/>
</dbReference>
<sequence length="202" mass="22694">MKTLFIPAKIKTQVNKKKIEALSRKLPKNIAIAYSIQYQDIAFEIKELLSNNVTKIIQVLGCSKPNFSKNTQAIVLIGSGRFHTLSLASETNLPIYILEKDKLVEISESDIESLKKTKKAAYLKFLHADKVGILVSTKPGQENLKKAVDLSKKIKDKTTYLFISNNLDTSEFENFGLESWVNTACPRLDMNSSIINISDLDK</sequence>
<dbReference type="PANTHER" id="PTHR10762:SF1">
    <property type="entry name" value="2-(3-AMINO-3-CARBOXYPROPYL)HISTIDINE SYNTHASE SUBUNIT 1"/>
    <property type="match status" value="1"/>
</dbReference>
<protein>
    <recommendedName>
        <fullName evidence="2">2-(3-amino-3-carboxypropyl)histidine synthase</fullName>
    </recommendedName>
</protein>
<dbReference type="InterPro" id="IPR042264">
    <property type="entry name" value="DPH1/DPH2_2"/>
</dbReference>
<dbReference type="Pfam" id="PF01866">
    <property type="entry name" value="Diphthamide_syn"/>
    <property type="match status" value="1"/>
</dbReference>
<evidence type="ECO:0000313" key="1">
    <source>
        <dbReference type="EMBL" id="GAG12780.1"/>
    </source>
</evidence>
<dbReference type="InterPro" id="IPR042265">
    <property type="entry name" value="DPH1/DPH2_3"/>
</dbReference>
<dbReference type="AlphaFoldDB" id="X0V3U4"/>
<name>X0V3U4_9ZZZZ</name>
<proteinExistence type="predicted"/>
<dbReference type="InterPro" id="IPR016435">
    <property type="entry name" value="DPH1/DPH2"/>
</dbReference>
<accession>X0V3U4</accession>
<organism evidence="1">
    <name type="scientific">marine sediment metagenome</name>
    <dbReference type="NCBI Taxonomy" id="412755"/>
    <lineage>
        <taxon>unclassified sequences</taxon>
        <taxon>metagenomes</taxon>
        <taxon>ecological metagenomes</taxon>
    </lineage>
</organism>
<dbReference type="PANTHER" id="PTHR10762">
    <property type="entry name" value="DIPHTHAMIDE BIOSYNTHESIS PROTEIN"/>
    <property type="match status" value="1"/>
</dbReference>
<comment type="caution">
    <text evidence="1">The sequence shown here is derived from an EMBL/GenBank/DDBJ whole genome shotgun (WGS) entry which is preliminary data.</text>
</comment>
<dbReference type="EMBL" id="BARS01022271">
    <property type="protein sequence ID" value="GAG12780.1"/>
    <property type="molecule type" value="Genomic_DNA"/>
</dbReference>
<evidence type="ECO:0008006" key="2">
    <source>
        <dbReference type="Google" id="ProtNLM"/>
    </source>
</evidence>
<dbReference type="NCBIfam" id="TIGR00322">
    <property type="entry name" value="diphth2_R"/>
    <property type="match status" value="1"/>
</dbReference>
<reference evidence="1" key="1">
    <citation type="journal article" date="2014" name="Front. Microbiol.">
        <title>High frequency of phylogenetically diverse reductive dehalogenase-homologous genes in deep subseafloor sedimentary metagenomes.</title>
        <authorList>
            <person name="Kawai M."/>
            <person name="Futagami T."/>
            <person name="Toyoda A."/>
            <person name="Takaki Y."/>
            <person name="Nishi S."/>
            <person name="Hori S."/>
            <person name="Arai W."/>
            <person name="Tsubouchi T."/>
            <person name="Morono Y."/>
            <person name="Uchiyama I."/>
            <person name="Ito T."/>
            <person name="Fujiyama A."/>
            <person name="Inagaki F."/>
            <person name="Takami H."/>
        </authorList>
    </citation>
    <scope>NUCLEOTIDE SEQUENCE</scope>
    <source>
        <strain evidence="1">Expedition CK06-06</strain>
    </source>
</reference>